<dbReference type="InterPro" id="IPR015500">
    <property type="entry name" value="Peptidase_S8_subtilisin-rel"/>
</dbReference>
<evidence type="ECO:0000256" key="6">
    <source>
        <dbReference type="ARBA" id="ARBA00022801"/>
    </source>
</evidence>
<dbReference type="Gene3D" id="3.40.50.200">
    <property type="entry name" value="Peptidase S8/S53 domain"/>
    <property type="match status" value="1"/>
</dbReference>
<dbReference type="Pfam" id="PF02225">
    <property type="entry name" value="PA"/>
    <property type="match status" value="1"/>
</dbReference>
<keyword evidence="3" id="KW-0964">Secreted</keyword>
<keyword evidence="5 10" id="KW-0732">Signal</keyword>
<dbReference type="EMBL" id="CP097636">
    <property type="protein sequence ID" value="URI10862.1"/>
    <property type="molecule type" value="Genomic_DNA"/>
</dbReference>
<feature type="domain" description="Peptidase S8/S53" evidence="11">
    <location>
        <begin position="175"/>
        <end position="607"/>
    </location>
</feature>
<dbReference type="InterPro" id="IPR023827">
    <property type="entry name" value="Peptidase_S8_Asp-AS"/>
</dbReference>
<name>A0ABY4SFF5_AQUTE</name>
<organism evidence="13 14">
    <name type="scientific">Aquincola tertiaricarbonis</name>
    <dbReference type="NCBI Taxonomy" id="391953"/>
    <lineage>
        <taxon>Bacteria</taxon>
        <taxon>Pseudomonadati</taxon>
        <taxon>Pseudomonadota</taxon>
        <taxon>Betaproteobacteria</taxon>
        <taxon>Burkholderiales</taxon>
        <taxon>Sphaerotilaceae</taxon>
        <taxon>Aquincola</taxon>
    </lineage>
</organism>
<evidence type="ECO:0000259" key="12">
    <source>
        <dbReference type="Pfam" id="PF02225"/>
    </source>
</evidence>
<evidence type="ECO:0000256" key="2">
    <source>
        <dbReference type="ARBA" id="ARBA00022512"/>
    </source>
</evidence>
<dbReference type="Pfam" id="PF00082">
    <property type="entry name" value="Peptidase_S8"/>
    <property type="match status" value="1"/>
</dbReference>
<dbReference type="RefSeq" id="WP_250199065.1">
    <property type="nucleotide sequence ID" value="NZ_CP097636.1"/>
</dbReference>
<dbReference type="SUPFAM" id="SSF52025">
    <property type="entry name" value="PA domain"/>
    <property type="match status" value="1"/>
</dbReference>
<feature type="active site" description="Charge relay system" evidence="8">
    <location>
        <position position="254"/>
    </location>
</feature>
<evidence type="ECO:0000256" key="3">
    <source>
        <dbReference type="ARBA" id="ARBA00022525"/>
    </source>
</evidence>
<evidence type="ECO:0000256" key="8">
    <source>
        <dbReference type="PROSITE-ProRule" id="PRU01240"/>
    </source>
</evidence>
<feature type="active site" description="Charge relay system" evidence="8">
    <location>
        <position position="184"/>
    </location>
</feature>
<dbReference type="InterPro" id="IPR036852">
    <property type="entry name" value="Peptidase_S8/S53_dom_sf"/>
</dbReference>
<keyword evidence="7 8" id="KW-0720">Serine protease</keyword>
<dbReference type="InterPro" id="IPR000209">
    <property type="entry name" value="Peptidase_S8/S53_dom"/>
</dbReference>
<dbReference type="Gene3D" id="3.50.30.30">
    <property type="match status" value="1"/>
</dbReference>
<proteinExistence type="inferred from homology"/>
<feature type="signal peptide" evidence="10">
    <location>
        <begin position="1"/>
        <end position="26"/>
    </location>
</feature>
<feature type="domain" description="PA" evidence="12">
    <location>
        <begin position="418"/>
        <end position="503"/>
    </location>
</feature>
<feature type="chain" id="PRO_5046407407" evidence="10">
    <location>
        <begin position="27"/>
        <end position="1036"/>
    </location>
</feature>
<evidence type="ECO:0000259" key="11">
    <source>
        <dbReference type="Pfam" id="PF00082"/>
    </source>
</evidence>
<dbReference type="PRINTS" id="PR00723">
    <property type="entry name" value="SUBTILISIN"/>
</dbReference>
<sequence length="1036" mass="104325">MHSIPRALTALGLALGTLLSLQPATAQTAAGARAAALKLPAPATTTTAPRINALNGTVQVVVRLSDAPLALAVGANAKQGQGLMSLSQRQAYMANLKTKQDALMTQVRALGGTELGRVGKAYNAVIVSAPASSVAKIAKLAGVTAILPVPDTQRSLDDTVPYVGGKALQQLGFNGTGIKIAVLDSGVDYTHRNLGGAGTAAAYAAAATNPTVVTPGVFPTAKVIGGYDFVGENWPNGPTAPDPNPIDAGSDAGHGTHVADIAAGSSLDGQHKGMAPGAKIYAVKVCSSVSTSCNGLATLQGLDWAMDPNGDLDFSDAADVVNLSLGGNYGQREDSSAQAVSNLVRFGIVVVAAAGNAADRPYIVSSSSTAPEAISVAQTAVPSAGAIALVVNSPAGIAGNYGNTATLDWAPITSGFSGTVAYGGSGAAAIACELASTPDFTGKVALIDRGSCNISTKVANAKARGAIGALIANNAPGEAPSFSTGGETDLVQALVIGQEVGARIKSALGAGVTVTVNRANVIPLVGSMASTSARGPSISYGAIKPEIAAPGASVSAVFGTGTGTEAFGGTSGATPMVAGAAALLLQKFPGATPIEIKSRLMNAANTTLYTNPATLPGVLAPITRIGGGELRVDRSAALTTGLWDATNPYSVGLSFGVVRAAGLSKFSKKVAVRNYSSSSRTYTIQRSFRYANDEASGAVSFSMPSTITVPANGTGAFVITMTLDASKLPGWNLGFAGDQGTGALLNDVEYDGYVSVGDAQETVTVPWHILPHKASNVTPATTSVALGGGSSALLGVSNQGGSAPGYTDVFALTGVSPQISVVQPAAGSDAAVIDIKATGVRTVDVGEPALQFAVTTFGRRAHPAYPAEFDVFVDANNDGVADAVIYTKESGTFGSTGRTLVYVQKLNPNGSNNGPAVANFYVDADLDSSNAILTALASDLGITDLTKKINFDVVAFDNYHSGNVTDLVLGQSFIPAKPKFTISNFEAFTLPANAQGAVPVNKTAGVAANAHSQTGLLLLHRDAKAGREADLVQVTP</sequence>
<dbReference type="InterPro" id="IPR034213">
    <property type="entry name" value="S8_Vpr-like"/>
</dbReference>
<dbReference type="PROSITE" id="PS51892">
    <property type="entry name" value="SUBTILASE"/>
    <property type="match status" value="1"/>
</dbReference>
<dbReference type="PANTHER" id="PTHR43806">
    <property type="entry name" value="PEPTIDASE S8"/>
    <property type="match status" value="1"/>
</dbReference>
<dbReference type="InterPro" id="IPR023828">
    <property type="entry name" value="Peptidase_S8_Ser-AS"/>
</dbReference>
<dbReference type="InterPro" id="IPR050131">
    <property type="entry name" value="Peptidase_S8_subtilisin-like"/>
</dbReference>
<evidence type="ECO:0000313" key="13">
    <source>
        <dbReference type="EMBL" id="URI10862.1"/>
    </source>
</evidence>
<dbReference type="SUPFAM" id="SSF52743">
    <property type="entry name" value="Subtilisin-like"/>
    <property type="match status" value="1"/>
</dbReference>
<evidence type="ECO:0000313" key="14">
    <source>
        <dbReference type="Proteomes" id="UP001056201"/>
    </source>
</evidence>
<dbReference type="CDD" id="cd07474">
    <property type="entry name" value="Peptidases_S8_subtilisin_Vpr-like"/>
    <property type="match status" value="1"/>
</dbReference>
<evidence type="ECO:0000256" key="4">
    <source>
        <dbReference type="ARBA" id="ARBA00022670"/>
    </source>
</evidence>
<comment type="similarity">
    <text evidence="1 8 9">Belongs to the peptidase S8 family.</text>
</comment>
<dbReference type="Proteomes" id="UP001056201">
    <property type="component" value="Chromosome 2"/>
</dbReference>
<evidence type="ECO:0000256" key="5">
    <source>
        <dbReference type="ARBA" id="ARBA00022729"/>
    </source>
</evidence>
<dbReference type="PROSITE" id="PS00136">
    <property type="entry name" value="SUBTILASE_ASP"/>
    <property type="match status" value="1"/>
</dbReference>
<protein>
    <submittedName>
        <fullName evidence="13">S8 family serine peptidase</fullName>
    </submittedName>
</protein>
<accession>A0ABY4SFF5</accession>
<evidence type="ECO:0000256" key="1">
    <source>
        <dbReference type="ARBA" id="ARBA00011073"/>
    </source>
</evidence>
<keyword evidence="4 8" id="KW-0645">Protease</keyword>
<evidence type="ECO:0000256" key="9">
    <source>
        <dbReference type="RuleBase" id="RU003355"/>
    </source>
</evidence>
<dbReference type="PROSITE" id="PS00138">
    <property type="entry name" value="SUBTILASE_SER"/>
    <property type="match status" value="1"/>
</dbReference>
<evidence type="ECO:0000256" key="7">
    <source>
        <dbReference type="ARBA" id="ARBA00022825"/>
    </source>
</evidence>
<reference evidence="13" key="1">
    <citation type="submission" date="2022-05" db="EMBL/GenBank/DDBJ databases">
        <title>An RpoN-dependent PEP-CTERM gene is involved in floc formation of an Aquincola tertiaricarbonis strain.</title>
        <authorList>
            <person name="Qiu D."/>
            <person name="Xia M."/>
        </authorList>
    </citation>
    <scope>NUCLEOTIDE SEQUENCE</scope>
    <source>
        <strain evidence="13">RN12</strain>
    </source>
</reference>
<keyword evidence="6 8" id="KW-0378">Hydrolase</keyword>
<dbReference type="InterPro" id="IPR046450">
    <property type="entry name" value="PA_dom_sf"/>
</dbReference>
<dbReference type="InterPro" id="IPR003137">
    <property type="entry name" value="PA_domain"/>
</dbReference>
<dbReference type="CDD" id="cd04818">
    <property type="entry name" value="PA_subtilisin_1"/>
    <property type="match status" value="1"/>
</dbReference>
<evidence type="ECO:0000256" key="10">
    <source>
        <dbReference type="SAM" id="SignalP"/>
    </source>
</evidence>
<keyword evidence="14" id="KW-1185">Reference proteome</keyword>
<feature type="active site" description="Charge relay system" evidence="8">
    <location>
        <position position="571"/>
    </location>
</feature>
<keyword evidence="2" id="KW-0134">Cell wall</keyword>
<dbReference type="PANTHER" id="PTHR43806:SF11">
    <property type="entry name" value="CEREVISIN-RELATED"/>
    <property type="match status" value="1"/>
</dbReference>
<gene>
    <name evidence="13" type="ORF">MW290_17935</name>
</gene>